<protein>
    <submittedName>
        <fullName evidence="7">Serine/threonine-protein kinase PknL</fullName>
        <ecNumber evidence="7">2.7.11.1</ecNumber>
    </submittedName>
</protein>
<feature type="compositionally biased region" description="Low complexity" evidence="5">
    <location>
        <begin position="360"/>
        <end position="389"/>
    </location>
</feature>
<dbReference type="Pfam" id="PF00069">
    <property type="entry name" value="Pkinase"/>
    <property type="match status" value="1"/>
</dbReference>
<keyword evidence="2" id="KW-0547">Nucleotide-binding</keyword>
<name>A0A0M6XZN5_9HYPH</name>
<feature type="region of interest" description="Disordered" evidence="5">
    <location>
        <begin position="345"/>
        <end position="457"/>
    </location>
</feature>
<dbReference type="Gene3D" id="1.10.510.10">
    <property type="entry name" value="Transferase(Phosphotransferase) domain 1"/>
    <property type="match status" value="1"/>
</dbReference>
<dbReference type="Gene3D" id="3.30.200.20">
    <property type="entry name" value="Phosphorylase Kinase, domain 1"/>
    <property type="match status" value="1"/>
</dbReference>
<keyword evidence="8" id="KW-1185">Reference proteome</keyword>
<dbReference type="PANTHER" id="PTHR43289:SF34">
    <property type="entry name" value="SERINE_THREONINE-PROTEIN KINASE YBDM-RELATED"/>
    <property type="match status" value="1"/>
</dbReference>
<evidence type="ECO:0000256" key="1">
    <source>
        <dbReference type="ARBA" id="ARBA00022679"/>
    </source>
</evidence>
<dbReference type="InterPro" id="IPR011009">
    <property type="entry name" value="Kinase-like_dom_sf"/>
</dbReference>
<keyword evidence="1 7" id="KW-0808">Transferase</keyword>
<dbReference type="SUPFAM" id="SSF56112">
    <property type="entry name" value="Protein kinase-like (PK-like)"/>
    <property type="match status" value="1"/>
</dbReference>
<keyword evidence="3 7" id="KW-0418">Kinase</keyword>
<dbReference type="EMBL" id="CXST01000001">
    <property type="protein sequence ID" value="CTQ42079.1"/>
    <property type="molecule type" value="Genomic_DNA"/>
</dbReference>
<dbReference type="InterPro" id="IPR000719">
    <property type="entry name" value="Prot_kinase_dom"/>
</dbReference>
<dbReference type="CDD" id="cd14014">
    <property type="entry name" value="STKc_PknB_like"/>
    <property type="match status" value="1"/>
</dbReference>
<evidence type="ECO:0000259" key="6">
    <source>
        <dbReference type="PROSITE" id="PS50011"/>
    </source>
</evidence>
<sequence length="659" mass="71346">MNVGAHLLPAGTRLNNLYEIEEHIADGGIGTVYKARDVESGDPVAVKVLLATFSRDPMILDLFKREAKILRKLKHDALTQYYVFAKEPTLGIYYLAMEFVSGPSLSTRLESGPLEPEAVARLIKRLAEALQAVHDREVIHRDLSPDNVILQNGDVAQAKIIDFGISRANTGGPTIIGDGFAGKVNYVSPEQVGIFDAKVTARSDIYSLGLVIAEALTGKQIDMGGTQVQIVDKRRQTPPLEGIDNRFRPLLEAMLQPDPANRPASMKEIADWTLGAPMGRQDQDRTIIRPSSAPPPEQSALDQPPPQANWGKRILVALSLLGFAGVGAGGVYFLVGQSVPEQDQKPVLVAPPRPNAPDAPSQQTNVTQQTQTPTTQQSATQQPVSQQPTETQTTALQSPSTQTPETQSPTTPDNTVPTIPTTPPEETVDTKPEPTETVTRPPVATDPQETPENVTPEDRIRNFVSSYQAGDCMYLQPIEIASRSAEIEGFASRTPPFISFDSDFTQSQGFEAKIQVNLVSDAQCPAIAFLRGTPQGNAKTELRLDMQRTVVPNGSNMAGRISGYEPSTGGLGLIFVNSKGETVNLSPYLQTDDRGAGFVVPLTLKTSTEETGLIIAMVGPDITKTLSERRENDPEDYFEKLMQDGPVLRATATTVKVVP</sequence>
<evidence type="ECO:0000313" key="7">
    <source>
        <dbReference type="EMBL" id="CTQ42079.1"/>
    </source>
</evidence>
<organism evidence="7 8">
    <name type="scientific">Roseibium aggregatum</name>
    <dbReference type="NCBI Taxonomy" id="187304"/>
    <lineage>
        <taxon>Bacteria</taxon>
        <taxon>Pseudomonadati</taxon>
        <taxon>Pseudomonadota</taxon>
        <taxon>Alphaproteobacteria</taxon>
        <taxon>Hyphomicrobiales</taxon>
        <taxon>Stappiaceae</taxon>
        <taxon>Roseibium</taxon>
    </lineage>
</organism>
<reference evidence="8" key="1">
    <citation type="submission" date="2015-07" db="EMBL/GenBank/DDBJ databases">
        <authorList>
            <person name="Rodrigo-Torres Lidia"/>
            <person name="Arahal R.David."/>
        </authorList>
    </citation>
    <scope>NUCLEOTIDE SEQUENCE [LARGE SCALE GENOMIC DNA]</scope>
    <source>
        <strain evidence="8">CECT 4801</strain>
    </source>
</reference>
<feature type="region of interest" description="Disordered" evidence="5">
    <location>
        <begin position="286"/>
        <end position="306"/>
    </location>
</feature>
<feature type="domain" description="Protein kinase" evidence="6">
    <location>
        <begin position="18"/>
        <end position="274"/>
    </location>
</feature>
<dbReference type="GO" id="GO:0004674">
    <property type="term" value="F:protein serine/threonine kinase activity"/>
    <property type="evidence" value="ECO:0007669"/>
    <property type="project" value="UniProtKB-EC"/>
</dbReference>
<keyword evidence="4" id="KW-0067">ATP-binding</keyword>
<dbReference type="Proteomes" id="UP000048926">
    <property type="component" value="Unassembled WGS sequence"/>
</dbReference>
<accession>A0A0M6XZN5</accession>
<evidence type="ECO:0000256" key="2">
    <source>
        <dbReference type="ARBA" id="ARBA00022741"/>
    </source>
</evidence>
<dbReference type="AlphaFoldDB" id="A0A0M6XZN5"/>
<dbReference type="OrthoDB" id="9801841at2"/>
<proteinExistence type="predicted"/>
<evidence type="ECO:0000256" key="3">
    <source>
        <dbReference type="ARBA" id="ARBA00022777"/>
    </source>
</evidence>
<dbReference type="PANTHER" id="PTHR43289">
    <property type="entry name" value="MITOGEN-ACTIVATED PROTEIN KINASE KINASE KINASE 20-RELATED"/>
    <property type="match status" value="1"/>
</dbReference>
<dbReference type="EC" id="2.7.11.1" evidence="7"/>
<feature type="compositionally biased region" description="Low complexity" evidence="5">
    <location>
        <begin position="397"/>
        <end position="419"/>
    </location>
</feature>
<dbReference type="GO" id="GO:0005524">
    <property type="term" value="F:ATP binding"/>
    <property type="evidence" value="ECO:0007669"/>
    <property type="project" value="UniProtKB-KW"/>
</dbReference>
<dbReference type="InterPro" id="IPR008266">
    <property type="entry name" value="Tyr_kinase_AS"/>
</dbReference>
<dbReference type="PROSITE" id="PS50011">
    <property type="entry name" value="PROTEIN_KINASE_DOM"/>
    <property type="match status" value="1"/>
</dbReference>
<evidence type="ECO:0000313" key="8">
    <source>
        <dbReference type="Proteomes" id="UP000048926"/>
    </source>
</evidence>
<gene>
    <name evidence="7" type="primary">pknL</name>
    <name evidence="7" type="ORF">LAL4801_00499</name>
</gene>
<evidence type="ECO:0000256" key="4">
    <source>
        <dbReference type="ARBA" id="ARBA00022840"/>
    </source>
</evidence>
<dbReference type="RefSeq" id="WP_055654014.1">
    <property type="nucleotide sequence ID" value="NZ_CXST01000001.1"/>
</dbReference>
<dbReference type="PROSITE" id="PS00109">
    <property type="entry name" value="PROTEIN_KINASE_TYR"/>
    <property type="match status" value="1"/>
</dbReference>
<feature type="compositionally biased region" description="Pro residues" evidence="5">
    <location>
        <begin position="292"/>
        <end position="306"/>
    </location>
</feature>
<evidence type="ECO:0000256" key="5">
    <source>
        <dbReference type="SAM" id="MobiDB-lite"/>
    </source>
</evidence>
<dbReference type="STRING" id="187304.B0E33_27595"/>